<accession>Q0SVF1</accession>
<keyword evidence="1" id="KW-1133">Transmembrane helix</keyword>
<evidence type="ECO:0000313" key="3">
    <source>
        <dbReference type="Proteomes" id="UP000001824"/>
    </source>
</evidence>
<dbReference type="Pfam" id="PF10066">
    <property type="entry name" value="DUF2304"/>
    <property type="match status" value="1"/>
</dbReference>
<evidence type="ECO:0000256" key="1">
    <source>
        <dbReference type="SAM" id="Phobius"/>
    </source>
</evidence>
<name>Q0SVF1_CLOPS</name>
<dbReference type="EMBL" id="CP000312">
    <property type="protein sequence ID" value="ABG85943.1"/>
    <property type="molecule type" value="Genomic_DNA"/>
</dbReference>
<dbReference type="AlphaFoldDB" id="Q0SVF1"/>
<organism evidence="2 3">
    <name type="scientific">Clostridium perfringens (strain SM101 / Type A)</name>
    <dbReference type="NCBI Taxonomy" id="289380"/>
    <lineage>
        <taxon>Bacteria</taxon>
        <taxon>Bacillati</taxon>
        <taxon>Bacillota</taxon>
        <taxon>Clostridia</taxon>
        <taxon>Eubacteriales</taxon>
        <taxon>Clostridiaceae</taxon>
        <taxon>Clostridium</taxon>
    </lineage>
</organism>
<feature type="transmembrane region" description="Helical" evidence="1">
    <location>
        <begin position="6"/>
        <end position="25"/>
    </location>
</feature>
<reference evidence="2 3" key="1">
    <citation type="journal article" date="2006" name="Genome Res.">
        <title>Skewed genomic variability in strains of the toxigenic bacterial pathogen, Clostridium perfringens.</title>
        <authorList>
            <person name="Myers G.S."/>
            <person name="Rasko D.A."/>
            <person name="Cheung J.K."/>
            <person name="Ravel J."/>
            <person name="Seshadri R."/>
            <person name="Deboy R.T."/>
            <person name="Ren Q."/>
            <person name="Varga J."/>
            <person name="Awad M.M."/>
            <person name="Brinkac L.M."/>
            <person name="Daugherty S.C."/>
            <person name="Haft D.H."/>
            <person name="Dodson R.J."/>
            <person name="Madupu R."/>
            <person name="Nelson W.C."/>
            <person name="Rosovitz M.J."/>
            <person name="Sullivan S.A."/>
            <person name="Khouri H."/>
            <person name="Dimitrov G.I."/>
            <person name="Watkins K.L."/>
            <person name="Mulligan S."/>
            <person name="Benton J."/>
            <person name="Radune D."/>
            <person name="Fisher D.J."/>
            <person name="Atkins H.S."/>
            <person name="Hiscox T."/>
            <person name="Jost B.H."/>
            <person name="Billington S.J."/>
            <person name="Songer J.G."/>
            <person name="McClane B.A."/>
            <person name="Titball R.W."/>
            <person name="Rood J.I."/>
            <person name="Melville S.B."/>
            <person name="Paulsen I.T."/>
        </authorList>
    </citation>
    <scope>NUCLEOTIDE SEQUENCE [LARGE SCALE GENOMIC DNA]</scope>
    <source>
        <strain evidence="3">SM101 / Type A</strain>
    </source>
</reference>
<dbReference type="Proteomes" id="UP000001824">
    <property type="component" value="Chromosome"/>
</dbReference>
<evidence type="ECO:0000313" key="2">
    <source>
        <dbReference type="EMBL" id="ABG85943.1"/>
    </source>
</evidence>
<sequence>MDRVLQFIILSVCILFTIYIIKMINKEKLELKYALTWLFSSLGLIIIAVFPQILDWVSVILHILSPVNALFLIVIFFLLVIIFTLTVAISKSKKQIIAISQEVGILKEKIERGENN</sequence>
<feature type="transmembrane region" description="Helical" evidence="1">
    <location>
        <begin position="69"/>
        <end position="89"/>
    </location>
</feature>
<gene>
    <name evidence="2" type="ordered locus">CPR_0572</name>
</gene>
<feature type="transmembrane region" description="Helical" evidence="1">
    <location>
        <begin position="37"/>
        <end position="63"/>
    </location>
</feature>
<dbReference type="BioCyc" id="CPER289380:GI76-592-MONOMER"/>
<keyword evidence="1" id="KW-0812">Transmembrane</keyword>
<protein>
    <submittedName>
        <fullName evidence="2">Putative membrane protein</fullName>
    </submittedName>
</protein>
<dbReference type="RefSeq" id="WP_011591663.1">
    <property type="nucleotide sequence ID" value="NC_008262.1"/>
</dbReference>
<proteinExistence type="predicted"/>
<dbReference type="KEGG" id="cpr:CPR_0572"/>
<keyword evidence="1" id="KW-0472">Membrane</keyword>
<dbReference type="InterPro" id="IPR019277">
    <property type="entry name" value="DUF2304"/>
</dbReference>